<organism evidence="4 5">
    <name type="scientific">Proteus hauseri ATCC 700826</name>
    <dbReference type="NCBI Taxonomy" id="1354271"/>
    <lineage>
        <taxon>Bacteria</taxon>
        <taxon>Pseudomonadati</taxon>
        <taxon>Pseudomonadota</taxon>
        <taxon>Gammaproteobacteria</taxon>
        <taxon>Enterobacterales</taxon>
        <taxon>Morganellaceae</taxon>
        <taxon>Proteus</taxon>
    </lineage>
</organism>
<reference evidence="4 5" key="1">
    <citation type="submission" date="2016-04" db="EMBL/GenBank/DDBJ databases">
        <title>ATOL: Assembling a taxonomically balanced genome-scale reconstruction of the evolutionary history of the Enterobacteriaceae.</title>
        <authorList>
            <person name="Plunkett G.III."/>
            <person name="Neeno-Eckwall E.C."/>
            <person name="Glasner J.D."/>
            <person name="Perna N.T."/>
        </authorList>
    </citation>
    <scope>NUCLEOTIDE SEQUENCE [LARGE SCALE GENOMIC DNA]</scope>
    <source>
        <strain evidence="4 5">ATCC 700826</strain>
    </source>
</reference>
<comment type="caution">
    <text evidence="4">The sequence shown here is derived from an EMBL/GenBank/DDBJ whole genome shotgun (WGS) entry which is preliminary data.</text>
</comment>
<feature type="domain" description="Glycosyltransferase 2-like" evidence="3">
    <location>
        <begin position="9"/>
        <end position="147"/>
    </location>
</feature>
<proteinExistence type="predicted"/>
<evidence type="ECO:0000256" key="2">
    <source>
        <dbReference type="ARBA" id="ARBA00022679"/>
    </source>
</evidence>
<protein>
    <submittedName>
        <fullName evidence="4">Glycosyltransferase</fullName>
        <ecNumber evidence="4">2.4.1.-</ecNumber>
    </submittedName>
</protein>
<dbReference type="Pfam" id="PF00535">
    <property type="entry name" value="Glycos_transf_2"/>
    <property type="match status" value="1"/>
</dbReference>
<dbReference type="AlphaFoldDB" id="A0AAJ3HPQ4"/>
<dbReference type="InterPro" id="IPR001173">
    <property type="entry name" value="Glyco_trans_2-like"/>
</dbReference>
<gene>
    <name evidence="4" type="ORF">M997_3236</name>
</gene>
<sequence>MSLFAPQLSIIVAIYNGSPFLHSFFNYLKNQKLESWELILVDDGSEDNSLDIINQWKGKFPSVTLLIQNNQGVSSARNAGFNISNGQYVVFPDIDDVIDCKMYGRMLKVSQEDNLDVLTCNGNYVYEDGRPSRKIFPSNRLSTTEILTGPQWLKIALGSRKFLHVTWLNIYRREFLLAHGHRFEPGLHHQDIPWTTEVLLTAKRVKYIDECYYNYFIHSASVSHTKQDDSIHVRTIHNYMKIVEMLDAINIKHEKIAKSINACYWQIAKEGLGIIHSINCIQSSEIKSQMVQELFDRGIWALIWKNAKDFRLRWRLGRRYFKLRKLLNNK</sequence>
<keyword evidence="5" id="KW-1185">Reference proteome</keyword>
<evidence type="ECO:0000256" key="1">
    <source>
        <dbReference type="ARBA" id="ARBA00022676"/>
    </source>
</evidence>
<dbReference type="Proteomes" id="UP000078250">
    <property type="component" value="Unassembled WGS sequence"/>
</dbReference>
<name>A0AAJ3HPQ4_PROHU</name>
<dbReference type="EMBL" id="LXEV01000035">
    <property type="protein sequence ID" value="OAT45033.1"/>
    <property type="molecule type" value="Genomic_DNA"/>
</dbReference>
<keyword evidence="2 4" id="KW-0808">Transferase</keyword>
<evidence type="ECO:0000259" key="3">
    <source>
        <dbReference type="Pfam" id="PF00535"/>
    </source>
</evidence>
<dbReference type="GO" id="GO:0016758">
    <property type="term" value="F:hexosyltransferase activity"/>
    <property type="evidence" value="ECO:0007669"/>
    <property type="project" value="UniProtKB-ARBA"/>
</dbReference>
<dbReference type="Gene3D" id="3.90.550.10">
    <property type="entry name" value="Spore Coat Polysaccharide Biosynthesis Protein SpsA, Chain A"/>
    <property type="match status" value="1"/>
</dbReference>
<dbReference type="PANTHER" id="PTHR22916:SF51">
    <property type="entry name" value="GLYCOSYLTRANSFERASE EPSH-RELATED"/>
    <property type="match status" value="1"/>
</dbReference>
<dbReference type="NCBIfam" id="NF007482">
    <property type="entry name" value="PRK10073.1"/>
    <property type="match status" value="1"/>
</dbReference>
<dbReference type="RefSeq" id="WP_064721136.1">
    <property type="nucleotide sequence ID" value="NZ_LXEV01000035.1"/>
</dbReference>
<dbReference type="SUPFAM" id="SSF53448">
    <property type="entry name" value="Nucleotide-diphospho-sugar transferases"/>
    <property type="match status" value="1"/>
</dbReference>
<dbReference type="EC" id="2.4.1.-" evidence="4"/>
<evidence type="ECO:0000313" key="5">
    <source>
        <dbReference type="Proteomes" id="UP000078250"/>
    </source>
</evidence>
<dbReference type="PANTHER" id="PTHR22916">
    <property type="entry name" value="GLYCOSYLTRANSFERASE"/>
    <property type="match status" value="1"/>
</dbReference>
<dbReference type="InterPro" id="IPR029044">
    <property type="entry name" value="Nucleotide-diphossugar_trans"/>
</dbReference>
<keyword evidence="1 4" id="KW-0328">Glycosyltransferase</keyword>
<evidence type="ECO:0000313" key="4">
    <source>
        <dbReference type="EMBL" id="OAT45033.1"/>
    </source>
</evidence>
<accession>A0AAJ3HPQ4</accession>
<dbReference type="CDD" id="cd00761">
    <property type="entry name" value="Glyco_tranf_GTA_type"/>
    <property type="match status" value="1"/>
</dbReference>